<dbReference type="EMBL" id="CP017707">
    <property type="protein sequence ID" value="AOZ51968.1"/>
    <property type="molecule type" value="Genomic_DNA"/>
</dbReference>
<evidence type="ECO:0000313" key="2">
    <source>
        <dbReference type="Proteomes" id="UP000178776"/>
    </source>
</evidence>
<accession>A0A1D9LKY4</accession>
<name>A0A1D9LKY4_9NEIS</name>
<gene>
    <name evidence="1" type="ORF">BKX93_19545</name>
</gene>
<dbReference type="AlphaFoldDB" id="A0A1D9LKY4"/>
<organism evidence="1 2">
    <name type="scientific">Chromobacterium vaccinii</name>
    <dbReference type="NCBI Taxonomy" id="1108595"/>
    <lineage>
        <taxon>Bacteria</taxon>
        <taxon>Pseudomonadati</taxon>
        <taxon>Pseudomonadota</taxon>
        <taxon>Betaproteobacteria</taxon>
        <taxon>Neisseriales</taxon>
        <taxon>Chromobacteriaceae</taxon>
        <taxon>Chromobacterium</taxon>
    </lineage>
</organism>
<dbReference type="KEGG" id="cvc:BKX93_19545"/>
<dbReference type="Proteomes" id="UP000178776">
    <property type="component" value="Chromosome"/>
</dbReference>
<dbReference type="GeneID" id="68843399"/>
<dbReference type="STRING" id="1108595.BKX93_19545"/>
<sequence length="489" mass="53785">MLRLTVSHTLPAGGPQALDRQALQQALQWQPGLPAEAHVDRLRRPLRRLDEQPLSLADRLHALRALFEACLPLMWRGAGTESDRALRGLWRELHEACKLLAQACAARRAGRFSDGGLLRQALGLALGSAWQLQRGHALGYAPLFPGFWQDSHQLFAEARRRGWEGRVAIDGQPSLGAGYRQMLLLGITSSNRLDPARQSLLLDWIAGHGQALRLEGPPKSGVEVEGWLVSAEADSPGRFAAIAAAETAGGYWRVDAADVARRLRAAAHARADEFSAAQWQLLGRLEQEWSRPPQRRHLRRNQRNGQRVIVVGGFDACWRLAEEGRLPDDVETGELLLGNLSPSGMRLYGDCPPGLLQAGALVMLKRRGFEWQLGLVRWISLPGGDAPAECGVEFVGKRPQAVAACAVTSHPGAPLEPGLLLQAERHFRHRGVLVLPGRQYQALRPFQLRADGGEWLVRAQRLLQQTGSCQLMEIRLEDAVDMPQAGEPA</sequence>
<dbReference type="RefSeq" id="WP_046168704.1">
    <property type="nucleotide sequence ID" value="NZ_CP017707.1"/>
</dbReference>
<protein>
    <submittedName>
        <fullName evidence="1">Uncharacterized protein</fullName>
    </submittedName>
</protein>
<proteinExistence type="predicted"/>
<evidence type="ECO:0000313" key="1">
    <source>
        <dbReference type="EMBL" id="AOZ51968.1"/>
    </source>
</evidence>
<reference evidence="1 2" key="1">
    <citation type="submission" date="2016-10" db="EMBL/GenBank/DDBJ databases">
        <title>Chromobacterium muskegensis sp. nov., an insecticidal bacterium isolated from Sphagnum bogs.</title>
        <authorList>
            <person name="Sparks M.E."/>
            <person name="Blackburn M.B."/>
            <person name="Gundersen-Rindal D.E."/>
            <person name="Mitchell A."/>
            <person name="Farrar R."/>
            <person name="Kuhar D."/>
        </authorList>
    </citation>
    <scope>NUCLEOTIDE SEQUENCE [LARGE SCALE GENOMIC DNA]</scope>
    <source>
        <strain evidence="1 2">21-1</strain>
    </source>
</reference>